<evidence type="ECO:0000313" key="2">
    <source>
        <dbReference type="Proteomes" id="UP000674425"/>
    </source>
</evidence>
<sequence>MSKKFKGPLGKPIFVQPPGLIEYLESKEDALTKYSKAVNVARAEKLSLLFEHYGIQQGDFAALAMALASDLVQGFKVTTERNQVGRPTKWDGISSGYLVVEIERLIEKNPHLNVTSAAAHLAKRDPWMDFVGGKNPAERLRQQYEEVEHDKWAKVCRDAFRAHEAEGTVDEWDKSVLALGS</sequence>
<dbReference type="Proteomes" id="UP000674425">
    <property type="component" value="Unassembled WGS sequence"/>
</dbReference>
<accession>A0ABM8T7M9</accession>
<proteinExistence type="predicted"/>
<protein>
    <submittedName>
        <fullName evidence="1">Uncharacterized protein</fullName>
    </submittedName>
</protein>
<comment type="caution">
    <text evidence="1">The sequence shown here is derived from an EMBL/GenBank/DDBJ whole genome shotgun (WGS) entry which is preliminary data.</text>
</comment>
<evidence type="ECO:0000313" key="1">
    <source>
        <dbReference type="EMBL" id="CAE6862140.1"/>
    </source>
</evidence>
<reference evidence="1 2" key="1">
    <citation type="submission" date="2021-02" db="EMBL/GenBank/DDBJ databases">
        <authorList>
            <person name="Vanwijnsberghe S."/>
        </authorList>
    </citation>
    <scope>NUCLEOTIDE SEQUENCE [LARGE SCALE GENOMIC DNA]</scope>
    <source>
        <strain evidence="1 2">R-69658</strain>
    </source>
</reference>
<organism evidence="1 2">
    <name type="scientific">Paraburkholderia aspalathi</name>
    <dbReference type="NCBI Taxonomy" id="1324617"/>
    <lineage>
        <taxon>Bacteria</taxon>
        <taxon>Pseudomonadati</taxon>
        <taxon>Pseudomonadota</taxon>
        <taxon>Betaproteobacteria</taxon>
        <taxon>Burkholderiales</taxon>
        <taxon>Burkholderiaceae</taxon>
        <taxon>Paraburkholderia</taxon>
    </lineage>
</organism>
<dbReference type="EMBL" id="CAJNAU010000170">
    <property type="protein sequence ID" value="CAE6862140.1"/>
    <property type="molecule type" value="Genomic_DNA"/>
</dbReference>
<name>A0ABM8T7M9_9BURK</name>
<keyword evidence="2" id="KW-1185">Reference proteome</keyword>
<gene>
    <name evidence="1" type="ORF">R69658_07671</name>
</gene>
<dbReference type="RefSeq" id="WP_200622628.1">
    <property type="nucleotide sequence ID" value="NZ_CAJNAU010000170.1"/>
</dbReference>